<keyword evidence="5 6" id="KW-0653">Protein transport</keyword>
<dbReference type="InterPro" id="IPR029067">
    <property type="entry name" value="CDC48_domain_2-like_sf"/>
</dbReference>
<dbReference type="Gene3D" id="1.10.8.60">
    <property type="match status" value="1"/>
</dbReference>
<evidence type="ECO:0000259" key="7">
    <source>
        <dbReference type="SMART" id="SM00382"/>
    </source>
</evidence>
<accession>A0A0G4F7R5</accession>
<dbReference type="GO" id="GO:0006891">
    <property type="term" value="P:intra-Golgi vesicle-mediated transport"/>
    <property type="evidence" value="ECO:0007669"/>
    <property type="project" value="TreeGrafter"/>
</dbReference>
<proteinExistence type="inferred from homology"/>
<keyword evidence="2 6" id="KW-0813">Transport</keyword>
<dbReference type="SUPFAM" id="SSF54585">
    <property type="entry name" value="Cdc48 domain 2-like"/>
    <property type="match status" value="1"/>
</dbReference>
<evidence type="ECO:0000256" key="3">
    <source>
        <dbReference type="ARBA" id="ARBA00022741"/>
    </source>
</evidence>
<dbReference type="InterPro" id="IPR039812">
    <property type="entry name" value="Vesicle-fus_ATPase"/>
</dbReference>
<dbReference type="PANTHER" id="PTHR23078">
    <property type="entry name" value="VESICULAR-FUSION PROTEIN NSF"/>
    <property type="match status" value="1"/>
</dbReference>
<dbReference type="PhylomeDB" id="A0A0G4F7R5"/>
<dbReference type="GO" id="GO:0005795">
    <property type="term" value="C:Golgi stack"/>
    <property type="evidence" value="ECO:0007669"/>
    <property type="project" value="TreeGrafter"/>
</dbReference>
<keyword evidence="6" id="KW-0479">Metal-binding</keyword>
<name>A0A0G4F7R5_9ALVE</name>
<dbReference type="Gene3D" id="2.40.40.20">
    <property type="match status" value="1"/>
</dbReference>
<dbReference type="FunFam" id="3.40.50.300:FF:000166">
    <property type="entry name" value="vesicle-fusing ATPase isoform X1"/>
    <property type="match status" value="1"/>
</dbReference>
<dbReference type="Pfam" id="PF17862">
    <property type="entry name" value="AAA_lid_3"/>
    <property type="match status" value="1"/>
</dbReference>
<sequence>MVQLLCCNLPEQALSFTNKAYVNPNTLRVLTGKDGVRMIRCTVGSLILNLEGDKRIEEGQIGLNKFHRTHLRAQTKAPVHVEVYKPAAGQNIQCGLLEVEVDTHFKNEQASFTDEDLEKEFKAIFTGHVITQGQEMAADWEGTIIILRAKNIQALDLGAKGGEPEKRAKKKAPTPMDFGFLSNETEYSFTSVDDSRVSIQTKKAVQRTIFRPDFDFSALGIGGLDKEFADIFRRAFASRIFPSVVQELGINHVRGMLLFGPPGTGKTLIARQIGKMLKAREPKIVNGPEVLNKYVGQAEENIRNLFKEAEDEQKKSGANSALHIIIFDEMDAICKQRGSGVHAGTGDSIVNQLLSKIDGVEALNNILLIGMTNRMDLIDEALLRPGRLEVHVEVGLPDEEGRVQILNIHTRKMRDSGRMDEDVSIPTLAARTKNFSGAEIEGLVRSAASHAFNKGVNVRDLGKPSDISQLKIGMAEFELALEEVKPAFGVQEETIEAAMPWGIIPFSDDFMKTKHTLLTLVNQVKNSESTRTLSVLLEGAHGSGKSALAAHIAKTASFPFVKIISPDKFVNYSEMAKVSSIAKTFDDAYKSQLSLIVLDDIERLLEFTRVGLRFSNHILQALIVLAKKAPPPGRRLLVVGTTSERPFLQEAGGAAAFNVHLSVPLVEGEDDVKAILTHRQRERHDFPEEQIQMVAKALLEPLGIKHLLQTCEMAAEVCRPGTITCDAFLDCLRDCGHQ</sequence>
<dbReference type="GO" id="GO:0046872">
    <property type="term" value="F:metal ion binding"/>
    <property type="evidence" value="ECO:0007669"/>
    <property type="project" value="UniProtKB-UniRule"/>
</dbReference>
<comment type="similarity">
    <text evidence="1 6">Belongs to the AAA ATPase family.</text>
</comment>
<evidence type="ECO:0000256" key="6">
    <source>
        <dbReference type="RuleBase" id="RU367045"/>
    </source>
</evidence>
<feature type="domain" description="AAA+ ATPase" evidence="7">
    <location>
        <begin position="252"/>
        <end position="398"/>
    </location>
</feature>
<evidence type="ECO:0000256" key="1">
    <source>
        <dbReference type="ARBA" id="ARBA00006914"/>
    </source>
</evidence>
<evidence type="ECO:0000256" key="5">
    <source>
        <dbReference type="ARBA" id="ARBA00022927"/>
    </source>
</evidence>
<keyword evidence="4 6" id="KW-0067">ATP-binding</keyword>
<reference evidence="8" key="1">
    <citation type="submission" date="2014-11" db="EMBL/GenBank/DDBJ databases">
        <authorList>
            <person name="Otto D Thomas"/>
            <person name="Naeem Raeece"/>
        </authorList>
    </citation>
    <scope>NUCLEOTIDE SEQUENCE</scope>
</reference>
<dbReference type="SUPFAM" id="SSF50692">
    <property type="entry name" value="ADC-like"/>
    <property type="match status" value="1"/>
</dbReference>
<keyword evidence="6" id="KW-0378">Hydrolase</keyword>
<comment type="catalytic activity">
    <reaction evidence="6">
        <text>ATP + H2O = ADP + phosphate + H(+)</text>
        <dbReference type="Rhea" id="RHEA:13065"/>
        <dbReference type="ChEBI" id="CHEBI:15377"/>
        <dbReference type="ChEBI" id="CHEBI:15378"/>
        <dbReference type="ChEBI" id="CHEBI:30616"/>
        <dbReference type="ChEBI" id="CHEBI:43474"/>
        <dbReference type="ChEBI" id="CHEBI:456216"/>
        <dbReference type="EC" id="3.6.4.6"/>
    </reaction>
</comment>
<dbReference type="Pfam" id="PF00004">
    <property type="entry name" value="AAA"/>
    <property type="match status" value="2"/>
</dbReference>
<comment type="function">
    <text evidence="6">Required for vesicle-mediated transport. Catalyzes the fusion of transport vesicles within the Golgi cisternae. Is also required for transport from the endoplasmic reticulum to the Golgi stack. Seems to function as a fusion protein required for the delivery of cargo proteins to all compartments of the Golgi stack independent of vesicle origin.</text>
</comment>
<gene>
    <name evidence="8" type="ORF">Cvel_15601</name>
</gene>
<evidence type="ECO:0000256" key="4">
    <source>
        <dbReference type="ARBA" id="ARBA00022840"/>
    </source>
</evidence>
<dbReference type="InterPro" id="IPR003959">
    <property type="entry name" value="ATPase_AAA_core"/>
</dbReference>
<dbReference type="EC" id="3.6.4.6" evidence="6"/>
<dbReference type="GO" id="GO:0035494">
    <property type="term" value="P:SNARE complex disassembly"/>
    <property type="evidence" value="ECO:0007669"/>
    <property type="project" value="InterPro"/>
</dbReference>
<dbReference type="FunFam" id="3.40.50.300:FF:000187">
    <property type="entry name" value="Vesicular-fusion ATPase SEC18"/>
    <property type="match status" value="1"/>
</dbReference>
<dbReference type="InterPro" id="IPR009010">
    <property type="entry name" value="Asp_de-COase-like_dom_sf"/>
</dbReference>
<keyword evidence="6" id="KW-0460">Magnesium</keyword>
<dbReference type="VEuPathDB" id="CryptoDB:Cvel_15601"/>
<dbReference type="EMBL" id="CDMZ01000177">
    <property type="protein sequence ID" value="CEM08570.1"/>
    <property type="molecule type" value="Genomic_DNA"/>
</dbReference>
<keyword evidence="6" id="KW-0931">ER-Golgi transport</keyword>
<dbReference type="PANTHER" id="PTHR23078:SF3">
    <property type="entry name" value="VESICLE-FUSING ATPASE"/>
    <property type="match status" value="1"/>
</dbReference>
<dbReference type="InterPro" id="IPR003960">
    <property type="entry name" value="ATPase_AAA_CS"/>
</dbReference>
<evidence type="ECO:0000313" key="8">
    <source>
        <dbReference type="EMBL" id="CEM08570.1"/>
    </source>
</evidence>
<comment type="cofactor">
    <cofactor evidence="6">
        <name>Mg(2+)</name>
        <dbReference type="ChEBI" id="CHEBI:18420"/>
    </cofactor>
    <text evidence="6">Binds 1 Mg(2+) ion per subunit.</text>
</comment>
<protein>
    <recommendedName>
        <fullName evidence="6">Vesicle-fusing ATPase</fullName>
        <ecNumber evidence="6">3.6.4.6</ecNumber>
    </recommendedName>
</protein>
<dbReference type="InterPro" id="IPR041569">
    <property type="entry name" value="AAA_lid_3"/>
</dbReference>
<organism evidence="8">
    <name type="scientific">Chromera velia CCMP2878</name>
    <dbReference type="NCBI Taxonomy" id="1169474"/>
    <lineage>
        <taxon>Eukaryota</taxon>
        <taxon>Sar</taxon>
        <taxon>Alveolata</taxon>
        <taxon>Colpodellida</taxon>
        <taxon>Chromeraceae</taxon>
        <taxon>Chromera</taxon>
    </lineage>
</organism>
<dbReference type="SMART" id="SM00382">
    <property type="entry name" value="AAA"/>
    <property type="match status" value="2"/>
</dbReference>
<keyword evidence="3 6" id="KW-0547">Nucleotide-binding</keyword>
<dbReference type="Gene3D" id="3.40.50.300">
    <property type="entry name" value="P-loop containing nucleotide triphosphate hydrolases"/>
    <property type="match status" value="2"/>
</dbReference>
<keyword evidence="6" id="KW-0963">Cytoplasm</keyword>
<dbReference type="InterPro" id="IPR003593">
    <property type="entry name" value="AAA+_ATPase"/>
</dbReference>
<dbReference type="Gene3D" id="3.10.330.10">
    <property type="match status" value="1"/>
</dbReference>
<dbReference type="SUPFAM" id="SSF52540">
    <property type="entry name" value="P-loop containing nucleoside triphosphate hydrolases"/>
    <property type="match status" value="2"/>
</dbReference>
<dbReference type="PROSITE" id="PS00674">
    <property type="entry name" value="AAA"/>
    <property type="match status" value="1"/>
</dbReference>
<feature type="domain" description="AAA+ ATPase" evidence="7">
    <location>
        <begin position="531"/>
        <end position="667"/>
    </location>
</feature>
<comment type="subcellular location">
    <subcellularLocation>
        <location evidence="6">Cytoplasm</location>
    </subcellularLocation>
</comment>
<dbReference type="GO" id="GO:0005524">
    <property type="term" value="F:ATP binding"/>
    <property type="evidence" value="ECO:0007669"/>
    <property type="project" value="UniProtKB-UniRule"/>
</dbReference>
<dbReference type="FunFam" id="1.10.8.60:FF:000115">
    <property type="entry name" value="N-ethylmaleimide-sensitive fusion protein, putative"/>
    <property type="match status" value="1"/>
</dbReference>
<dbReference type="AlphaFoldDB" id="A0A0G4F7R5"/>
<dbReference type="GO" id="GO:0043001">
    <property type="term" value="P:Golgi to plasma membrane protein transport"/>
    <property type="evidence" value="ECO:0007669"/>
    <property type="project" value="TreeGrafter"/>
</dbReference>
<dbReference type="InterPro" id="IPR027417">
    <property type="entry name" value="P-loop_NTPase"/>
</dbReference>
<dbReference type="GO" id="GO:0016887">
    <property type="term" value="F:ATP hydrolysis activity"/>
    <property type="evidence" value="ECO:0007669"/>
    <property type="project" value="InterPro"/>
</dbReference>
<evidence type="ECO:0000256" key="2">
    <source>
        <dbReference type="ARBA" id="ARBA00022448"/>
    </source>
</evidence>